<comment type="cofactor">
    <cofactor evidence="8">
        <name>Mn(2+)</name>
        <dbReference type="ChEBI" id="CHEBI:29035"/>
    </cofactor>
    <cofactor evidence="8">
        <name>Fe(2+)</name>
        <dbReference type="ChEBI" id="CHEBI:29033"/>
    </cofactor>
    <text evidence="8">Binds 1 Mn(2+) or Fe(2+) ion per subunit.</text>
</comment>
<feature type="binding site" evidence="7">
    <location>
        <position position="136"/>
    </location>
    <ligand>
        <name>Zn(2+)</name>
        <dbReference type="ChEBI" id="CHEBI:29105"/>
    </ligand>
</feature>
<evidence type="ECO:0000256" key="8">
    <source>
        <dbReference type="PIRSR" id="PIRSR602481-2"/>
    </source>
</evidence>
<evidence type="ECO:0000256" key="4">
    <source>
        <dbReference type="ARBA" id="ARBA00023015"/>
    </source>
</evidence>
<dbReference type="Gene3D" id="1.10.10.10">
    <property type="entry name" value="Winged helix-like DNA-binding domain superfamily/Winged helix DNA-binding domain"/>
    <property type="match status" value="1"/>
</dbReference>
<dbReference type="KEGG" id="pbj:VN24_12185"/>
<comment type="cofactor">
    <cofactor evidence="7">
        <name>Zn(2+)</name>
        <dbReference type="ChEBI" id="CHEBI:29105"/>
    </cofactor>
    <text evidence="7">Binds 1 zinc ion per subunit.</text>
</comment>
<proteinExistence type="inferred from homology"/>
<protein>
    <submittedName>
        <fullName evidence="9">Fur family transcriptional regulator</fullName>
    </submittedName>
</protein>
<dbReference type="Proteomes" id="UP000032633">
    <property type="component" value="Chromosome"/>
</dbReference>
<dbReference type="GO" id="GO:1900376">
    <property type="term" value="P:regulation of secondary metabolite biosynthetic process"/>
    <property type="evidence" value="ECO:0007669"/>
    <property type="project" value="TreeGrafter"/>
</dbReference>
<dbReference type="InterPro" id="IPR036388">
    <property type="entry name" value="WH-like_DNA-bd_sf"/>
</dbReference>
<organism evidence="9 10">
    <name type="scientific">Paenibacillus beijingensis</name>
    <dbReference type="NCBI Taxonomy" id="1126833"/>
    <lineage>
        <taxon>Bacteria</taxon>
        <taxon>Bacillati</taxon>
        <taxon>Bacillota</taxon>
        <taxon>Bacilli</taxon>
        <taxon>Bacillales</taxon>
        <taxon>Paenibacillaceae</taxon>
        <taxon>Paenibacillus</taxon>
    </lineage>
</organism>
<evidence type="ECO:0000256" key="5">
    <source>
        <dbReference type="ARBA" id="ARBA00023125"/>
    </source>
</evidence>
<dbReference type="Pfam" id="PF01475">
    <property type="entry name" value="FUR"/>
    <property type="match status" value="1"/>
</dbReference>
<dbReference type="CDD" id="cd07153">
    <property type="entry name" value="Fur_like"/>
    <property type="match status" value="1"/>
</dbReference>
<keyword evidence="7" id="KW-0479">Metal-binding</keyword>
<dbReference type="RefSeq" id="WP_045670629.1">
    <property type="nucleotide sequence ID" value="NZ_CP011058.1"/>
</dbReference>
<keyword evidence="10" id="KW-1185">Reference proteome</keyword>
<dbReference type="OrthoDB" id="8659436at2"/>
<keyword evidence="3 7" id="KW-0862">Zinc</keyword>
<dbReference type="InterPro" id="IPR002481">
    <property type="entry name" value="FUR"/>
</dbReference>
<evidence type="ECO:0000256" key="6">
    <source>
        <dbReference type="ARBA" id="ARBA00023163"/>
    </source>
</evidence>
<reference evidence="9 10" key="1">
    <citation type="journal article" date="2015" name="J. Biotechnol.">
        <title>Complete genome sequence of Paenibacillus beijingensis 7188(T) (=DSM 24997(T)), a novel rhizobacterium from jujube garden soil.</title>
        <authorList>
            <person name="Kwak Y."/>
            <person name="Shin J.H."/>
        </authorList>
    </citation>
    <scope>NUCLEOTIDE SEQUENCE [LARGE SCALE GENOMIC DNA]</scope>
    <source>
        <strain evidence="9 10">DSM 24997</strain>
    </source>
</reference>
<feature type="binding site" evidence="7">
    <location>
        <position position="96"/>
    </location>
    <ligand>
        <name>Zn(2+)</name>
        <dbReference type="ChEBI" id="CHEBI:29105"/>
    </ligand>
</feature>
<dbReference type="PANTHER" id="PTHR33202:SF8">
    <property type="entry name" value="PEROXIDE-RESPONSIVE REPRESSOR PERR"/>
    <property type="match status" value="1"/>
</dbReference>
<keyword evidence="2" id="KW-0678">Repressor</keyword>
<feature type="binding site" evidence="7">
    <location>
        <position position="139"/>
    </location>
    <ligand>
        <name>Zn(2+)</name>
        <dbReference type="ChEBI" id="CHEBI:29105"/>
    </ligand>
</feature>
<gene>
    <name evidence="9" type="ORF">VN24_12185</name>
</gene>
<evidence type="ECO:0000313" key="10">
    <source>
        <dbReference type="Proteomes" id="UP000032633"/>
    </source>
</evidence>
<evidence type="ECO:0000256" key="3">
    <source>
        <dbReference type="ARBA" id="ARBA00022833"/>
    </source>
</evidence>
<sequence>MEHRDLDTAMKKLEEQHIRLTPQRYAVIEYLYASHSHPTAEDIYQSLALKYPSLSVATVYNNLKVFKKLGLVKELTMGDSSRRYEAVTTEHYHVICNECGKVVDVDLLEPLAFKAQIERETGFVIDIHNVDMHGTCPQCLKIN</sequence>
<dbReference type="HOGENOM" id="CLU_096072_4_2_9"/>
<evidence type="ECO:0000313" key="9">
    <source>
        <dbReference type="EMBL" id="AJY75196.1"/>
    </source>
</evidence>
<name>A0A0D5NIW4_9BACL</name>
<dbReference type="GO" id="GO:0008270">
    <property type="term" value="F:zinc ion binding"/>
    <property type="evidence" value="ECO:0007669"/>
    <property type="project" value="TreeGrafter"/>
</dbReference>
<keyword evidence="6" id="KW-0804">Transcription</keyword>
<reference evidence="10" key="2">
    <citation type="submission" date="2015-03" db="EMBL/GenBank/DDBJ databases">
        <title>Genome sequence of Paenibacillus beijingensis strain DSM 24997T.</title>
        <authorList>
            <person name="Kwak Y."/>
            <person name="Shin J.-H."/>
        </authorList>
    </citation>
    <scope>NUCLEOTIDE SEQUENCE [LARGE SCALE GENOMIC DNA]</scope>
    <source>
        <strain evidence="10">DSM 24997</strain>
    </source>
</reference>
<keyword evidence="5" id="KW-0238">DNA-binding</keyword>
<accession>A0A0D5NIW4</accession>
<dbReference type="GO" id="GO:0045892">
    <property type="term" value="P:negative regulation of DNA-templated transcription"/>
    <property type="evidence" value="ECO:0007669"/>
    <property type="project" value="TreeGrafter"/>
</dbReference>
<dbReference type="EMBL" id="CP011058">
    <property type="protein sequence ID" value="AJY75196.1"/>
    <property type="molecule type" value="Genomic_DNA"/>
</dbReference>
<dbReference type="PATRIC" id="fig|1126833.4.peg.2671"/>
<evidence type="ECO:0000256" key="7">
    <source>
        <dbReference type="PIRSR" id="PIRSR602481-1"/>
    </source>
</evidence>
<comment type="similarity">
    <text evidence="1">Belongs to the Fur family.</text>
</comment>
<dbReference type="PANTHER" id="PTHR33202">
    <property type="entry name" value="ZINC UPTAKE REGULATION PROTEIN"/>
    <property type="match status" value="1"/>
</dbReference>
<evidence type="ECO:0000256" key="2">
    <source>
        <dbReference type="ARBA" id="ARBA00022491"/>
    </source>
</evidence>
<evidence type="ECO:0000256" key="1">
    <source>
        <dbReference type="ARBA" id="ARBA00007957"/>
    </source>
</evidence>
<keyword evidence="8" id="KW-0408">Iron</keyword>
<keyword evidence="4" id="KW-0805">Transcription regulation</keyword>
<dbReference type="STRING" id="1126833.VN24_12185"/>
<dbReference type="InterPro" id="IPR043135">
    <property type="entry name" value="Fur_C"/>
</dbReference>
<dbReference type="GO" id="GO:0000976">
    <property type="term" value="F:transcription cis-regulatory region binding"/>
    <property type="evidence" value="ECO:0007669"/>
    <property type="project" value="TreeGrafter"/>
</dbReference>
<dbReference type="AlphaFoldDB" id="A0A0D5NIW4"/>
<dbReference type="InterPro" id="IPR036390">
    <property type="entry name" value="WH_DNA-bd_sf"/>
</dbReference>
<feature type="binding site" evidence="8">
    <location>
        <position position="128"/>
    </location>
    <ligand>
        <name>Fe cation</name>
        <dbReference type="ChEBI" id="CHEBI:24875"/>
    </ligand>
</feature>
<dbReference type="SUPFAM" id="SSF46785">
    <property type="entry name" value="Winged helix' DNA-binding domain"/>
    <property type="match status" value="1"/>
</dbReference>
<dbReference type="Gene3D" id="3.30.1490.190">
    <property type="match status" value="1"/>
</dbReference>
<dbReference type="GO" id="GO:0003700">
    <property type="term" value="F:DNA-binding transcription factor activity"/>
    <property type="evidence" value="ECO:0007669"/>
    <property type="project" value="InterPro"/>
</dbReference>
<feature type="binding site" evidence="7">
    <location>
        <position position="99"/>
    </location>
    <ligand>
        <name>Zn(2+)</name>
        <dbReference type="ChEBI" id="CHEBI:29105"/>
    </ligand>
</feature>